<reference evidence="2" key="1">
    <citation type="journal article" date="2019" name="Int. J. Syst. Evol. Microbiol.">
        <title>The Global Catalogue of Microorganisms (GCM) 10K type strain sequencing project: providing services to taxonomists for standard genome sequencing and annotation.</title>
        <authorList>
            <consortium name="The Broad Institute Genomics Platform"/>
            <consortium name="The Broad Institute Genome Sequencing Center for Infectious Disease"/>
            <person name="Wu L."/>
            <person name="Ma J."/>
        </authorList>
    </citation>
    <scope>NUCLEOTIDE SEQUENCE [LARGE SCALE GENOMIC DNA]</scope>
    <source>
        <strain evidence="2">TISTR 2562</strain>
    </source>
</reference>
<protein>
    <submittedName>
        <fullName evidence="1">Uncharacterized protein</fullName>
    </submittedName>
</protein>
<evidence type="ECO:0000313" key="2">
    <source>
        <dbReference type="Proteomes" id="UP001597474"/>
    </source>
</evidence>
<organism evidence="1 2">
    <name type="scientific">Sulfitobacter aestuarii</name>
    <dbReference type="NCBI Taxonomy" id="2161676"/>
    <lineage>
        <taxon>Bacteria</taxon>
        <taxon>Pseudomonadati</taxon>
        <taxon>Pseudomonadota</taxon>
        <taxon>Alphaproteobacteria</taxon>
        <taxon>Rhodobacterales</taxon>
        <taxon>Roseobacteraceae</taxon>
        <taxon>Sulfitobacter</taxon>
    </lineage>
</organism>
<comment type="caution">
    <text evidence="1">The sequence shown here is derived from an EMBL/GenBank/DDBJ whole genome shotgun (WGS) entry which is preliminary data.</text>
</comment>
<keyword evidence="2" id="KW-1185">Reference proteome</keyword>
<sequence>MTASEHRHDMPPFRASPTFARFSATKTEPDEQFAKWTVHAHQANVHLANAYPTKYLVEQTGEWRGKTAAIRGLGLSVFDVIRALTTAQGGCFHSHGYSASGREPRKIIPFSLDGKPPFPKPETESIDALFDLLPYEFEAFSDALDRAVDTDPKTAAKLITAALVPAVDRVMRRLETPANTRDIIEWLETEWASPGSQETESSLETLILGIGFADGSRMPTLGYAIGQIWRKLQDRFRSGFNLAEVEVDTAVAIANFDDGIKRYSYGPPVSSAREMLTLVNAGILDLSFATDPKIELTDAGWKLNTDGKIASASVMINAVLPSSDLLKIVDVLVCDLISQQLLRPVSEGFGAKTAAVGRLVDGQGEPLVGLCFLGRLALGSVVAVDSLDNCFGEDASRWATGVLNRLGFLDDATD</sequence>
<proteinExistence type="predicted"/>
<dbReference type="RefSeq" id="WP_386375422.1">
    <property type="nucleotide sequence ID" value="NZ_JBHUMP010000015.1"/>
</dbReference>
<accession>A0ABW5U702</accession>
<gene>
    <name evidence="1" type="ORF">ACFSUD_15540</name>
</gene>
<dbReference type="EMBL" id="JBHUMP010000015">
    <property type="protein sequence ID" value="MFD2740996.1"/>
    <property type="molecule type" value="Genomic_DNA"/>
</dbReference>
<dbReference type="Proteomes" id="UP001597474">
    <property type="component" value="Unassembled WGS sequence"/>
</dbReference>
<evidence type="ECO:0000313" key="1">
    <source>
        <dbReference type="EMBL" id="MFD2740996.1"/>
    </source>
</evidence>
<name>A0ABW5U702_9RHOB</name>